<name>A0A847VCY8_9BACT</name>
<accession>A0A847VCY8</accession>
<dbReference type="Gene3D" id="1.10.10.2910">
    <property type="match status" value="1"/>
</dbReference>
<evidence type="ECO:0000313" key="3">
    <source>
        <dbReference type="Proteomes" id="UP000564033"/>
    </source>
</evidence>
<sequence length="208" mass="24269">MKMSRQRIKFLRDNQIIDVVNNFVPQYETDLSLPVEIENLLCLNGINIITHKDLKRTYGIESYITTNGVDKIVIDSDIYMDEETRARYTLAHEFGHYILHGSFIKSQNISSEEEYFDFRKSITPEEEKRIEIQAHIFAGYTLIPQASFRCKIDSLIENLGGSKNIGIVEFRAIMKDITNQYACSDMVAFKQLEYEYPKIYEELRATIL</sequence>
<dbReference type="InterPro" id="IPR010359">
    <property type="entry name" value="IrrE_HExxH"/>
</dbReference>
<gene>
    <name evidence="2" type="ORF">GX888_01135</name>
</gene>
<dbReference type="Pfam" id="PF06114">
    <property type="entry name" value="Peptidase_M78"/>
    <property type="match status" value="1"/>
</dbReference>
<dbReference type="EMBL" id="JAAZIL010000030">
    <property type="protein sequence ID" value="NLZ24341.1"/>
    <property type="molecule type" value="Genomic_DNA"/>
</dbReference>
<proteinExistence type="predicted"/>
<dbReference type="Proteomes" id="UP000564033">
    <property type="component" value="Unassembled WGS sequence"/>
</dbReference>
<organism evidence="2 3">
    <name type="scientific">Candidatus Dojkabacteria bacterium</name>
    <dbReference type="NCBI Taxonomy" id="2099670"/>
    <lineage>
        <taxon>Bacteria</taxon>
        <taxon>Candidatus Dojkabacteria</taxon>
    </lineage>
</organism>
<evidence type="ECO:0000313" key="2">
    <source>
        <dbReference type="EMBL" id="NLZ24341.1"/>
    </source>
</evidence>
<dbReference type="AlphaFoldDB" id="A0A847VCY8"/>
<reference evidence="2 3" key="1">
    <citation type="journal article" date="2020" name="Biotechnol. Biofuels">
        <title>New insights from the biogas microbiome by comprehensive genome-resolved metagenomics of nearly 1600 species originating from multiple anaerobic digesters.</title>
        <authorList>
            <person name="Campanaro S."/>
            <person name="Treu L."/>
            <person name="Rodriguez-R L.M."/>
            <person name="Kovalovszki A."/>
            <person name="Ziels R.M."/>
            <person name="Maus I."/>
            <person name="Zhu X."/>
            <person name="Kougias P.G."/>
            <person name="Basile A."/>
            <person name="Luo G."/>
            <person name="Schluter A."/>
            <person name="Konstantinidis K.T."/>
            <person name="Angelidaki I."/>
        </authorList>
    </citation>
    <scope>NUCLEOTIDE SEQUENCE [LARGE SCALE GENOMIC DNA]</scope>
    <source>
        <strain evidence="2">AS19jrsBPTG_9</strain>
    </source>
</reference>
<evidence type="ECO:0000259" key="1">
    <source>
        <dbReference type="Pfam" id="PF06114"/>
    </source>
</evidence>
<protein>
    <submittedName>
        <fullName evidence="2">ImmA/IrrE family metallo-endopeptidase</fullName>
    </submittedName>
</protein>
<feature type="domain" description="IrrE N-terminal-like" evidence="1">
    <location>
        <begin position="81"/>
        <end position="149"/>
    </location>
</feature>
<comment type="caution">
    <text evidence="2">The sequence shown here is derived from an EMBL/GenBank/DDBJ whole genome shotgun (WGS) entry which is preliminary data.</text>
</comment>